<sequence>MFRNSNIVAAIIILGIDIALGLECYVCLDQDGNNGKCLQTIMTCPAEADQCMTEIRWGTTPYWQAGAEKQFYISKKCATKQTCERTMRKTMPFCTHVWYEDWRCSECCGGDRCNYFIISGGLPWFPVCYCQQLLLQLRYYSARCCFVHDLTGASPHYILLNSTKNT</sequence>
<accession>A0A0A9W987</accession>
<dbReference type="EMBL" id="GBHO01025423">
    <property type="protein sequence ID" value="JAG18181.1"/>
    <property type="molecule type" value="Transcribed_RNA"/>
</dbReference>
<dbReference type="EMBL" id="GBHO01039633">
    <property type="protein sequence ID" value="JAG03971.1"/>
    <property type="molecule type" value="Transcribed_RNA"/>
</dbReference>
<reference evidence="4" key="1">
    <citation type="journal article" date="2014" name="PLoS ONE">
        <title>Transcriptome-Based Identification of ABC Transporters in the Western Tarnished Plant Bug Lygus hesperus.</title>
        <authorList>
            <person name="Hull J.J."/>
            <person name="Chaney K."/>
            <person name="Geib S.M."/>
            <person name="Fabrick J.A."/>
            <person name="Brent C.S."/>
            <person name="Walsh D."/>
            <person name="Lavine L.C."/>
        </authorList>
    </citation>
    <scope>NUCLEOTIDE SEQUENCE</scope>
</reference>
<dbReference type="EMBL" id="GBRD01016449">
    <property type="protein sequence ID" value="JAG49377.1"/>
    <property type="molecule type" value="Transcribed_RNA"/>
</dbReference>
<keyword evidence="4" id="KW-0528">Neurotoxin</keyword>
<dbReference type="EMBL" id="GBHO01025322">
    <property type="protein sequence ID" value="JAG18282.1"/>
    <property type="molecule type" value="Transcribed_RNA"/>
</dbReference>
<feature type="signal peptide" evidence="1">
    <location>
        <begin position="1"/>
        <end position="21"/>
    </location>
</feature>
<reference evidence="4" key="2">
    <citation type="submission" date="2014-07" db="EMBL/GenBank/DDBJ databases">
        <authorList>
            <person name="Hull J."/>
        </authorList>
    </citation>
    <scope>NUCLEOTIDE SEQUENCE</scope>
</reference>
<dbReference type="Gene3D" id="2.10.60.10">
    <property type="entry name" value="CD59"/>
    <property type="match status" value="1"/>
</dbReference>
<evidence type="ECO:0000313" key="7">
    <source>
        <dbReference type="EMBL" id="JAG18282.1"/>
    </source>
</evidence>
<gene>
    <name evidence="4" type="primary">Lynx1_7</name>
    <name evidence="8" type="synonym">Lynx1_0</name>
    <name evidence="9" type="synonym">Lynx1_1</name>
    <name evidence="7" type="synonym">Lynx1_2</name>
    <name evidence="5" type="synonym">Lynx1_3</name>
    <name evidence="2" type="synonym">Lynx1_4</name>
    <name evidence="6" type="synonym">Lynx1_5</name>
    <name evidence="3" type="synonym">Lynx1_6</name>
    <name evidence="6" type="ORF">CM83_84594</name>
    <name evidence="3" type="ORF">CM83_84595</name>
    <name evidence="5" type="ORF">CM83_84596</name>
    <name evidence="2" type="ORF">CM83_84597</name>
    <name evidence="9" type="ORF">CM83_84598</name>
    <name evidence="7" type="ORF">CM83_84599</name>
    <name evidence="4" type="ORF">CM83_84600</name>
    <name evidence="8" type="ORF">CM83_84601</name>
</gene>
<dbReference type="EMBL" id="GBHO01010058">
    <property type="protein sequence ID" value="JAG33546.1"/>
    <property type="molecule type" value="Transcribed_RNA"/>
</dbReference>
<dbReference type="EMBL" id="GBHO01039635">
    <property type="protein sequence ID" value="JAG03969.1"/>
    <property type="molecule type" value="Transcribed_RNA"/>
</dbReference>
<dbReference type="EMBL" id="GBHO01039628">
    <property type="protein sequence ID" value="JAG03976.1"/>
    <property type="molecule type" value="Transcribed_RNA"/>
</dbReference>
<keyword evidence="1" id="KW-0732">Signal</keyword>
<reference evidence="10" key="3">
    <citation type="submission" date="2014-09" db="EMBL/GenBank/DDBJ databases">
        <authorList>
            <person name="Magalhaes I.L.F."/>
            <person name="Oliveira U."/>
            <person name="Santos F.R."/>
            <person name="Vidigal T.H.D.A."/>
            <person name="Brescovit A.D."/>
            <person name="Santos A.J."/>
        </authorList>
    </citation>
    <scope>NUCLEOTIDE SEQUENCE</scope>
</reference>
<dbReference type="AlphaFoldDB" id="A0A0A9W987"/>
<name>A0A0A9W987_LYGHE</name>
<dbReference type="CDD" id="cd23599">
    <property type="entry name" value="TFP_LU_ECD_Cold"/>
    <property type="match status" value="1"/>
</dbReference>
<evidence type="ECO:0000313" key="10">
    <source>
        <dbReference type="EMBL" id="JAG49377.1"/>
    </source>
</evidence>
<evidence type="ECO:0000256" key="1">
    <source>
        <dbReference type="SAM" id="SignalP"/>
    </source>
</evidence>
<feature type="chain" id="PRO_5015033647" evidence="1">
    <location>
        <begin position="22"/>
        <end position="166"/>
    </location>
</feature>
<dbReference type="EMBL" id="GBRD01010818">
    <property type="protein sequence ID" value="JAG55006.1"/>
    <property type="molecule type" value="Transcribed_RNA"/>
</dbReference>
<dbReference type="EMBL" id="GBRD01010817">
    <property type="protein sequence ID" value="JAG55007.1"/>
    <property type="molecule type" value="Transcribed_RNA"/>
</dbReference>
<evidence type="ECO:0000313" key="5">
    <source>
        <dbReference type="EMBL" id="JAG18149.1"/>
    </source>
</evidence>
<dbReference type="SUPFAM" id="SSF57302">
    <property type="entry name" value="Snake toxin-like"/>
    <property type="match status" value="1"/>
</dbReference>
<proteinExistence type="predicted"/>
<keyword evidence="4" id="KW-0800">Toxin</keyword>
<dbReference type="EMBL" id="GBHO01025455">
    <property type="protein sequence ID" value="JAG18149.1"/>
    <property type="molecule type" value="Transcribed_RNA"/>
</dbReference>
<evidence type="ECO:0000313" key="8">
    <source>
        <dbReference type="EMBL" id="JAG23512.1"/>
    </source>
</evidence>
<dbReference type="InterPro" id="IPR045860">
    <property type="entry name" value="Snake_toxin-like_sf"/>
</dbReference>
<evidence type="ECO:0000313" key="9">
    <source>
        <dbReference type="EMBL" id="JAG33546.1"/>
    </source>
</evidence>
<protein>
    <submittedName>
        <fullName evidence="4">Ly-6/neurotoxin-like protein 1</fullName>
    </submittedName>
</protein>
<evidence type="ECO:0000313" key="2">
    <source>
        <dbReference type="EMBL" id="JAG03969.1"/>
    </source>
</evidence>
<dbReference type="EMBL" id="GBHO01020092">
    <property type="protein sequence ID" value="JAG23512.1"/>
    <property type="molecule type" value="Transcribed_RNA"/>
</dbReference>
<evidence type="ECO:0000313" key="3">
    <source>
        <dbReference type="EMBL" id="JAG03971.1"/>
    </source>
</evidence>
<evidence type="ECO:0000313" key="4">
    <source>
        <dbReference type="EMBL" id="JAG03976.1"/>
    </source>
</evidence>
<evidence type="ECO:0000313" key="6">
    <source>
        <dbReference type="EMBL" id="JAG18181.1"/>
    </source>
</evidence>
<organism evidence="4">
    <name type="scientific">Lygus hesperus</name>
    <name type="common">Western plant bug</name>
    <dbReference type="NCBI Taxonomy" id="30085"/>
    <lineage>
        <taxon>Eukaryota</taxon>
        <taxon>Metazoa</taxon>
        <taxon>Ecdysozoa</taxon>
        <taxon>Arthropoda</taxon>
        <taxon>Hexapoda</taxon>
        <taxon>Insecta</taxon>
        <taxon>Pterygota</taxon>
        <taxon>Neoptera</taxon>
        <taxon>Paraneoptera</taxon>
        <taxon>Hemiptera</taxon>
        <taxon>Heteroptera</taxon>
        <taxon>Panheteroptera</taxon>
        <taxon>Cimicomorpha</taxon>
        <taxon>Miridae</taxon>
        <taxon>Mirini</taxon>
        <taxon>Lygus</taxon>
    </lineage>
</organism>